<evidence type="ECO:0000313" key="1">
    <source>
        <dbReference type="EMBL" id="KAJ9545127.1"/>
    </source>
</evidence>
<evidence type="ECO:0000313" key="2">
    <source>
        <dbReference type="Proteomes" id="UP001172457"/>
    </source>
</evidence>
<reference evidence="1" key="1">
    <citation type="submission" date="2023-03" db="EMBL/GenBank/DDBJ databases">
        <title>Chromosome-scale reference genome and RAD-based genetic map of yellow starthistle (Centaurea solstitialis) reveal putative structural variation and QTLs associated with invader traits.</title>
        <authorList>
            <person name="Reatini B."/>
            <person name="Cang F.A."/>
            <person name="Jiang Q."/>
            <person name="Mckibben M.T.W."/>
            <person name="Barker M.S."/>
            <person name="Rieseberg L.H."/>
            <person name="Dlugosch K.M."/>
        </authorList>
    </citation>
    <scope>NUCLEOTIDE SEQUENCE</scope>
    <source>
        <strain evidence="1">CAN-66</strain>
        <tissue evidence="1">Leaf</tissue>
    </source>
</reference>
<keyword evidence="2" id="KW-1185">Reference proteome</keyword>
<gene>
    <name evidence="1" type="ORF">OSB04_024834</name>
</gene>
<dbReference type="Proteomes" id="UP001172457">
    <property type="component" value="Chromosome 6"/>
</dbReference>
<organism evidence="1 2">
    <name type="scientific">Centaurea solstitialis</name>
    <name type="common">yellow star-thistle</name>
    <dbReference type="NCBI Taxonomy" id="347529"/>
    <lineage>
        <taxon>Eukaryota</taxon>
        <taxon>Viridiplantae</taxon>
        <taxon>Streptophyta</taxon>
        <taxon>Embryophyta</taxon>
        <taxon>Tracheophyta</taxon>
        <taxon>Spermatophyta</taxon>
        <taxon>Magnoliopsida</taxon>
        <taxon>eudicotyledons</taxon>
        <taxon>Gunneridae</taxon>
        <taxon>Pentapetalae</taxon>
        <taxon>asterids</taxon>
        <taxon>campanulids</taxon>
        <taxon>Asterales</taxon>
        <taxon>Asteraceae</taxon>
        <taxon>Carduoideae</taxon>
        <taxon>Cardueae</taxon>
        <taxon>Centaureinae</taxon>
        <taxon>Centaurea</taxon>
    </lineage>
</organism>
<protein>
    <submittedName>
        <fullName evidence="1">Uncharacterized protein</fullName>
    </submittedName>
</protein>
<comment type="caution">
    <text evidence="1">The sequence shown here is derived from an EMBL/GenBank/DDBJ whole genome shotgun (WGS) entry which is preliminary data.</text>
</comment>
<proteinExistence type="predicted"/>
<dbReference type="EMBL" id="JARYMX010000006">
    <property type="protein sequence ID" value="KAJ9545127.1"/>
    <property type="molecule type" value="Genomic_DNA"/>
</dbReference>
<accession>A0AA38T5D7</accession>
<name>A0AA38T5D7_9ASTR</name>
<sequence>MVATLLANVVDSRVETKKKTVVNVLVVSEYPDVFPDDLPDIPHERQVGFRIKLISGVVSVAKTCTG</sequence>
<dbReference type="AlphaFoldDB" id="A0AA38T5D7"/>